<evidence type="ECO:0000256" key="2">
    <source>
        <dbReference type="ARBA" id="ARBA00022927"/>
    </source>
</evidence>
<proteinExistence type="predicted"/>
<sequence length="1467" mass="166317">MESVDLQEVLAVLCNAVNLKIAEEKWWPRINQMISWCLLTLSNTGRLLEMGTGEGKSCVIAMFAVLRVFRGEKVDVVSSSCVLCQRDAAEWSNFYKYFGITVDTNTNKTDDSSRKKCYQKDIIYGTIEAFAADHLRQIFEMKDVRPDRSYQCIIIDEVDSLLLDQGVQLTYLSSPMVSMDHLNTILAMIWGHVQQYGFLSSGHQTFVQGPPASFFKAIFDSINTEETEIDDPLDILRIAEETNTVPHGFTEDLHKDEKEDILKKLKIVSQDDVVQFFEEMEDYVPYGFTIYTLNSEGLLCLRKLSPYNTNQIPDLKFLVLDEGLCCPLYDSEEVLIKPITDLISEKIQYTPCTNSTDKISIPGFLRNLIENKMSLWVENAFLAQQLREGQDYVVQNGNICPVDFRFTGIIELNKKWGDGLQQFVEIKHQIKLSTISAVTNYISNISFFQKYHGKIYGTTGTLGSEKDILFLQDLYPSLSACRIPTFNKKKLYEIKGTLKTTSIDWKSEIKQVVLSQISSNSYREGRAALVICETINKAKEIYEELKSSIPGEIILYCRSDTESLSKIEKELVPGDVIVATNLAGRGTDIKVSKQVNKNGGLFVILSFLSENTRVELQAFGRTARKGKAGSAQIIMCTDHLQQDFRSATSLEEAKSTRDKLAAEKISCMMNDVAEMNLREEMFSEYCETLHDIYKKTDGDDRKVIVAIMNEYWGIWLQIKSEDIEQRKKIELQQSLKKDLSAARQQSSSQTSPCSSIYHYINFGNIFLDDKKWENGARLFEKAMNQDESWAAIAFYSHAYCTIKLSKGDYLTKAKEDLQKALESLKYLSEECMVCLQLIKMVTVDTGKSDPSSLEKQLTTKCNMYRYFEKNITEAIQKLDEIKERGRDAIAKKSPVFSLVSDAAEDLQLEADNLYSRGLKYVFAVEEKPRFCWEGLLVFLLGVLQIIAGALLTVFTVGDAIGEALTLSSKFFSNLEKELNTFNKGKTSEKVMRNELTFSETDMLNKFKQDLAETLSTLLADALVEVFYQKFFSHLVSRTQNEAHDAIKRHVRSGLKSERTEEKLKAGQHNSYIANMPVDPNAKLAANAGRLSRSHAEKIKDNKTAGTLLDIRVLSEATGTRVVILTENKHGELTKMQEVSPSTKSASETVTLIYRPKSTQNPNGHYDAFINNKTVSIDRKEKGSLFHALARGMKPKANEVEIASEANRLRSVEAKTLLKQPGQWESFLKHKELTETIRGGDWYMLEAGRPERIIKENKTLLQKLTGKIEQYKGYCQKTAIPTVEKNVNADQQPPNRSIVEANKLNQNSKLAVAMLQVRKYLPASDTSKISGVEKHEGLKRPTDHNLKDVIDDVSSPEPKALRSCLATMISKDDVVGTFKLMTFGAMFRCQLINTKNVQNKMKSKTRIAMFEKNFQQLSTQMVEKWYNLLQGKGVMTNDHLTTITQWINNQGYKDQNEPHRKQVSSILS</sequence>
<dbReference type="InterPro" id="IPR027417">
    <property type="entry name" value="P-loop_NTPase"/>
</dbReference>
<feature type="domain" description="SecA family profile" evidence="6">
    <location>
        <begin position="1"/>
        <end position="666"/>
    </location>
</feature>
<dbReference type="PANTHER" id="PTHR30612">
    <property type="entry name" value="SECA INNER MEMBRANE COMPONENT OF SEC PROTEIN SECRETION SYSTEM"/>
    <property type="match status" value="1"/>
</dbReference>
<dbReference type="PROSITE" id="PS51192">
    <property type="entry name" value="HELICASE_ATP_BIND_1"/>
    <property type="match status" value="1"/>
</dbReference>
<evidence type="ECO:0000313" key="7">
    <source>
        <dbReference type="EMBL" id="KAK5602800.1"/>
    </source>
</evidence>
<dbReference type="EMBL" id="JAHHUM010002601">
    <property type="protein sequence ID" value="KAK5602800.1"/>
    <property type="molecule type" value="Genomic_DNA"/>
</dbReference>
<keyword evidence="8" id="KW-1185">Reference proteome</keyword>
<keyword evidence="2" id="KW-0653">Protein transport</keyword>
<dbReference type="Proteomes" id="UP001311232">
    <property type="component" value="Unassembled WGS sequence"/>
</dbReference>
<gene>
    <name evidence="7" type="ORF">CRENBAI_025072</name>
</gene>
<dbReference type="InterPro" id="IPR036670">
    <property type="entry name" value="SecA_X-link_sf"/>
</dbReference>
<dbReference type="InterPro" id="IPR011115">
    <property type="entry name" value="SecA_DEAD"/>
</dbReference>
<dbReference type="Pfam" id="PF07517">
    <property type="entry name" value="SecA_DEAD"/>
    <property type="match status" value="1"/>
</dbReference>
<dbReference type="Gene3D" id="3.90.1440.10">
    <property type="entry name" value="SecA, preprotein cross-linking domain"/>
    <property type="match status" value="1"/>
</dbReference>
<protein>
    <recommendedName>
        <fullName evidence="9">Protein translocase subunit SecA</fullName>
    </recommendedName>
</protein>
<dbReference type="GO" id="GO:0006605">
    <property type="term" value="P:protein targeting"/>
    <property type="evidence" value="ECO:0007669"/>
    <property type="project" value="InterPro"/>
</dbReference>
<accession>A0AAV9R439</accession>
<dbReference type="InterPro" id="IPR014018">
    <property type="entry name" value="SecA_motor_DEAD"/>
</dbReference>
<dbReference type="PRINTS" id="PR00906">
    <property type="entry name" value="SECA"/>
</dbReference>
<evidence type="ECO:0000256" key="1">
    <source>
        <dbReference type="ARBA" id="ARBA00022490"/>
    </source>
</evidence>
<feature type="domain" description="Helicase C-terminal" evidence="5">
    <location>
        <begin position="508"/>
        <end position="673"/>
    </location>
</feature>
<evidence type="ECO:0000259" key="4">
    <source>
        <dbReference type="PROSITE" id="PS51192"/>
    </source>
</evidence>
<comment type="caution">
    <text evidence="7">The sequence shown here is derived from an EMBL/GenBank/DDBJ whole genome shotgun (WGS) entry which is preliminary data.</text>
</comment>
<dbReference type="InterPro" id="IPR000185">
    <property type="entry name" value="SecA"/>
</dbReference>
<evidence type="ECO:0008006" key="9">
    <source>
        <dbReference type="Google" id="ProtNLM"/>
    </source>
</evidence>
<dbReference type="GO" id="GO:0016020">
    <property type="term" value="C:membrane"/>
    <property type="evidence" value="ECO:0007669"/>
    <property type="project" value="InterPro"/>
</dbReference>
<dbReference type="GO" id="GO:0017038">
    <property type="term" value="P:protein import"/>
    <property type="evidence" value="ECO:0007669"/>
    <property type="project" value="InterPro"/>
</dbReference>
<reference evidence="7 8" key="1">
    <citation type="submission" date="2021-06" db="EMBL/GenBank/DDBJ databases">
        <authorList>
            <person name="Palmer J.M."/>
        </authorList>
    </citation>
    <scope>NUCLEOTIDE SEQUENCE [LARGE SCALE GENOMIC DNA]</scope>
    <source>
        <strain evidence="7 8">MEX-2019</strain>
        <tissue evidence="7">Muscle</tissue>
    </source>
</reference>
<dbReference type="SUPFAM" id="SSF81767">
    <property type="entry name" value="Pre-protein crosslinking domain of SecA"/>
    <property type="match status" value="1"/>
</dbReference>
<dbReference type="SUPFAM" id="SSF52540">
    <property type="entry name" value="P-loop containing nucleoside triphosphate hydrolases"/>
    <property type="match status" value="2"/>
</dbReference>
<keyword evidence="2" id="KW-0813">Transport</keyword>
<evidence type="ECO:0000313" key="8">
    <source>
        <dbReference type="Proteomes" id="UP001311232"/>
    </source>
</evidence>
<dbReference type="PROSITE" id="PS51196">
    <property type="entry name" value="SECA_MOTOR_DEAD"/>
    <property type="match status" value="1"/>
</dbReference>
<organism evidence="7 8">
    <name type="scientific">Crenichthys baileyi</name>
    <name type="common">White River springfish</name>
    <dbReference type="NCBI Taxonomy" id="28760"/>
    <lineage>
        <taxon>Eukaryota</taxon>
        <taxon>Metazoa</taxon>
        <taxon>Chordata</taxon>
        <taxon>Craniata</taxon>
        <taxon>Vertebrata</taxon>
        <taxon>Euteleostomi</taxon>
        <taxon>Actinopterygii</taxon>
        <taxon>Neopterygii</taxon>
        <taxon>Teleostei</taxon>
        <taxon>Neoteleostei</taxon>
        <taxon>Acanthomorphata</taxon>
        <taxon>Ovalentaria</taxon>
        <taxon>Atherinomorphae</taxon>
        <taxon>Cyprinodontiformes</taxon>
        <taxon>Goodeidae</taxon>
        <taxon>Crenichthys</taxon>
    </lineage>
</organism>
<evidence type="ECO:0000259" key="6">
    <source>
        <dbReference type="PROSITE" id="PS51196"/>
    </source>
</evidence>
<dbReference type="GO" id="GO:0006886">
    <property type="term" value="P:intracellular protein transport"/>
    <property type="evidence" value="ECO:0007669"/>
    <property type="project" value="InterPro"/>
</dbReference>
<dbReference type="Gene3D" id="3.40.50.300">
    <property type="entry name" value="P-loop containing nucleotide triphosphate hydrolases"/>
    <property type="match status" value="3"/>
</dbReference>
<dbReference type="SMART" id="SM00957">
    <property type="entry name" value="SecA_DEAD"/>
    <property type="match status" value="1"/>
</dbReference>
<dbReference type="InterPro" id="IPR014001">
    <property type="entry name" value="Helicase_ATP-bd"/>
</dbReference>
<name>A0AAV9R439_9TELE</name>
<feature type="domain" description="Helicase ATP-binding" evidence="4">
    <location>
        <begin position="37"/>
        <end position="176"/>
    </location>
</feature>
<keyword evidence="1" id="KW-0963">Cytoplasm</keyword>
<dbReference type="InterPro" id="IPR001650">
    <property type="entry name" value="Helicase_C-like"/>
</dbReference>
<evidence type="ECO:0000259" key="5">
    <source>
        <dbReference type="PROSITE" id="PS51194"/>
    </source>
</evidence>
<dbReference type="GO" id="GO:0005524">
    <property type="term" value="F:ATP binding"/>
    <property type="evidence" value="ECO:0007669"/>
    <property type="project" value="InterPro"/>
</dbReference>
<dbReference type="PROSITE" id="PS51194">
    <property type="entry name" value="HELICASE_CTER"/>
    <property type="match status" value="1"/>
</dbReference>
<keyword evidence="3" id="KW-0811">Translocation</keyword>
<evidence type="ECO:0000256" key="3">
    <source>
        <dbReference type="ARBA" id="ARBA00023010"/>
    </source>
</evidence>
<dbReference type="PANTHER" id="PTHR30612:SF0">
    <property type="entry name" value="CHLOROPLAST PROTEIN-TRANSPORTING ATPASE"/>
    <property type="match status" value="1"/>
</dbReference>